<accession>A0A0D0A442</accession>
<dbReference type="Proteomes" id="UP000054485">
    <property type="component" value="Unassembled WGS sequence"/>
</dbReference>
<dbReference type="InParanoid" id="A0A0D0A442"/>
<proteinExistence type="predicted"/>
<reference evidence="2" key="2">
    <citation type="submission" date="2015-01" db="EMBL/GenBank/DDBJ databases">
        <title>Evolutionary Origins and Diversification of the Mycorrhizal Mutualists.</title>
        <authorList>
            <consortium name="DOE Joint Genome Institute"/>
            <consortium name="Mycorrhizal Genomics Consortium"/>
            <person name="Kohler A."/>
            <person name="Kuo A."/>
            <person name="Nagy L.G."/>
            <person name="Floudas D."/>
            <person name="Copeland A."/>
            <person name="Barry K.W."/>
            <person name="Cichocki N."/>
            <person name="Veneault-Fourrey C."/>
            <person name="LaButti K."/>
            <person name="Lindquist E.A."/>
            <person name="Lipzen A."/>
            <person name="Lundell T."/>
            <person name="Morin E."/>
            <person name="Murat C."/>
            <person name="Riley R."/>
            <person name="Ohm R."/>
            <person name="Sun H."/>
            <person name="Tunlid A."/>
            <person name="Henrissat B."/>
            <person name="Grigoriev I.V."/>
            <person name="Hibbett D.S."/>
            <person name="Martin F."/>
        </authorList>
    </citation>
    <scope>NUCLEOTIDE SEQUENCE [LARGE SCALE GENOMIC DNA]</scope>
    <source>
        <strain evidence="2">UH-Slu-Lm8-n1</strain>
    </source>
</reference>
<evidence type="ECO:0000313" key="2">
    <source>
        <dbReference type="Proteomes" id="UP000054485"/>
    </source>
</evidence>
<name>A0A0D0A442_9AGAM</name>
<gene>
    <name evidence="1" type="ORF">CY34DRAFT_742581</name>
</gene>
<dbReference type="HOGENOM" id="CLU_2998065_0_0_1"/>
<sequence length="57" mass="6489">MRLSGNAEVTDRSCRLTTDVTYQERIILQILQESGKMPHPNYVQVHTTDMISPFPAV</sequence>
<dbReference type="AlphaFoldDB" id="A0A0D0A442"/>
<evidence type="ECO:0000313" key="1">
    <source>
        <dbReference type="EMBL" id="KIK32974.1"/>
    </source>
</evidence>
<reference evidence="1 2" key="1">
    <citation type="submission" date="2014-04" db="EMBL/GenBank/DDBJ databases">
        <authorList>
            <consortium name="DOE Joint Genome Institute"/>
            <person name="Kuo A."/>
            <person name="Ruytinx J."/>
            <person name="Rineau F."/>
            <person name="Colpaert J."/>
            <person name="Kohler A."/>
            <person name="Nagy L.G."/>
            <person name="Floudas D."/>
            <person name="Copeland A."/>
            <person name="Barry K.W."/>
            <person name="Cichocki N."/>
            <person name="Veneault-Fourrey C."/>
            <person name="LaButti K."/>
            <person name="Lindquist E.A."/>
            <person name="Lipzen A."/>
            <person name="Lundell T."/>
            <person name="Morin E."/>
            <person name="Murat C."/>
            <person name="Sun H."/>
            <person name="Tunlid A."/>
            <person name="Henrissat B."/>
            <person name="Grigoriev I.V."/>
            <person name="Hibbett D.S."/>
            <person name="Martin F."/>
            <person name="Nordberg H.P."/>
            <person name="Cantor M.N."/>
            <person name="Hua S.X."/>
        </authorList>
    </citation>
    <scope>NUCLEOTIDE SEQUENCE [LARGE SCALE GENOMIC DNA]</scope>
    <source>
        <strain evidence="1 2">UH-Slu-Lm8-n1</strain>
    </source>
</reference>
<protein>
    <submittedName>
        <fullName evidence="1">Uncharacterized protein</fullName>
    </submittedName>
</protein>
<keyword evidence="2" id="KW-1185">Reference proteome</keyword>
<dbReference type="EMBL" id="KN836062">
    <property type="protein sequence ID" value="KIK32974.1"/>
    <property type="molecule type" value="Genomic_DNA"/>
</dbReference>
<organism evidence="1 2">
    <name type="scientific">Suillus luteus UH-Slu-Lm8-n1</name>
    <dbReference type="NCBI Taxonomy" id="930992"/>
    <lineage>
        <taxon>Eukaryota</taxon>
        <taxon>Fungi</taxon>
        <taxon>Dikarya</taxon>
        <taxon>Basidiomycota</taxon>
        <taxon>Agaricomycotina</taxon>
        <taxon>Agaricomycetes</taxon>
        <taxon>Agaricomycetidae</taxon>
        <taxon>Boletales</taxon>
        <taxon>Suillineae</taxon>
        <taxon>Suillaceae</taxon>
        <taxon>Suillus</taxon>
    </lineage>
</organism>